<feature type="chain" id="PRO_5015603623" evidence="1">
    <location>
        <begin position="32"/>
        <end position="132"/>
    </location>
</feature>
<evidence type="ECO:0000313" key="3">
    <source>
        <dbReference type="Proteomes" id="UP000238375"/>
    </source>
</evidence>
<accession>A0A2T0TB39</accession>
<dbReference type="Proteomes" id="UP000238375">
    <property type="component" value="Unassembled WGS sequence"/>
</dbReference>
<name>A0A2T0TB39_9BACT</name>
<dbReference type="AlphaFoldDB" id="A0A2T0TB39"/>
<keyword evidence="3" id="KW-1185">Reference proteome</keyword>
<protein>
    <submittedName>
        <fullName evidence="2">Uncharacterized protein</fullName>
    </submittedName>
</protein>
<comment type="caution">
    <text evidence="2">The sequence shown here is derived from an EMBL/GenBank/DDBJ whole genome shotgun (WGS) entry which is preliminary data.</text>
</comment>
<proteinExistence type="predicted"/>
<organism evidence="2 3">
    <name type="scientific">Spirosoma oryzae</name>
    <dbReference type="NCBI Taxonomy" id="1469603"/>
    <lineage>
        <taxon>Bacteria</taxon>
        <taxon>Pseudomonadati</taxon>
        <taxon>Bacteroidota</taxon>
        <taxon>Cytophagia</taxon>
        <taxon>Cytophagales</taxon>
        <taxon>Cytophagaceae</taxon>
        <taxon>Spirosoma</taxon>
    </lineage>
</organism>
<evidence type="ECO:0000313" key="2">
    <source>
        <dbReference type="EMBL" id="PRY42882.1"/>
    </source>
</evidence>
<evidence type="ECO:0000256" key="1">
    <source>
        <dbReference type="SAM" id="SignalP"/>
    </source>
</evidence>
<sequence>MWVYQTKQHMAMPIRLSILPFSLLTASLAVGQPRPVGATLPTYNQLKPANREIYDYVSPRGTGYQSVERTFRLFDFPDGTVTYQVNGKIVSKASDVQKQLTAPGVQIDSLSIGQPNADGKRLIRIRLLTNQP</sequence>
<reference evidence="2 3" key="1">
    <citation type="submission" date="2018-03" db="EMBL/GenBank/DDBJ databases">
        <title>Genomic Encyclopedia of Archaeal and Bacterial Type Strains, Phase II (KMG-II): from individual species to whole genera.</title>
        <authorList>
            <person name="Goeker M."/>
        </authorList>
    </citation>
    <scope>NUCLEOTIDE SEQUENCE [LARGE SCALE GENOMIC DNA]</scope>
    <source>
        <strain evidence="2 3">DSM 28354</strain>
    </source>
</reference>
<gene>
    <name evidence="2" type="ORF">CLV58_10411</name>
</gene>
<feature type="signal peptide" evidence="1">
    <location>
        <begin position="1"/>
        <end position="31"/>
    </location>
</feature>
<keyword evidence="1" id="KW-0732">Signal</keyword>
<dbReference type="EMBL" id="PVTE01000004">
    <property type="protein sequence ID" value="PRY42882.1"/>
    <property type="molecule type" value="Genomic_DNA"/>
</dbReference>